<dbReference type="OrthoDB" id="9802328at2"/>
<proteinExistence type="inferred from homology"/>
<dbReference type="Gene3D" id="3.40.640.10">
    <property type="entry name" value="Type I PLP-dependent aspartate aminotransferase-like (Major domain)"/>
    <property type="match status" value="1"/>
</dbReference>
<dbReference type="CDD" id="cd00609">
    <property type="entry name" value="AAT_like"/>
    <property type="match status" value="1"/>
</dbReference>
<evidence type="ECO:0000256" key="1">
    <source>
        <dbReference type="ARBA" id="ARBA00001933"/>
    </source>
</evidence>
<dbReference type="GO" id="GO:0030170">
    <property type="term" value="F:pyridoxal phosphate binding"/>
    <property type="evidence" value="ECO:0007669"/>
    <property type="project" value="InterPro"/>
</dbReference>
<sequence length="402" mass="43768">MSINSLPEERYLTRRVLSMQESQTMKISGLAKQMKAEGKDIISLSAGEPDFPTPDFVAEAGIDAIKAGFTRYTANAGIPELKKAIVEKFKRDNGLDVTPDQIIVSNGGKQTLANTLLALCEEGDEVIIPAPFWVSFPEMVRLSGAEPVIVPTTIDSGYKMKPEQLEAAITERTKVLILNSPSNPSGAVYSENEVRALMAVLEGREIFVISDEMYDQIVYGPVTPFSPARVSGMRDWVIISNGVSKTYSMTGWRIGFLAGPKWLIDACGKIQSQTTSNANSIAQKAAVAALTGDQRIIEERRLEFEKRRDYMYKALNEIPGITATLPDGAFYIFPSIAGLLGKSFGGKEMNSSADVAEYLLVDHYVATVPGEAFGAPENLRLSYAASIGELEEAVGRISKAFE</sequence>
<gene>
    <name evidence="8" type="ORF">CR164_02020</name>
</gene>
<evidence type="ECO:0000256" key="5">
    <source>
        <dbReference type="ARBA" id="ARBA00022898"/>
    </source>
</evidence>
<keyword evidence="4 6" id="KW-0808">Transferase</keyword>
<evidence type="ECO:0000256" key="4">
    <source>
        <dbReference type="ARBA" id="ARBA00022679"/>
    </source>
</evidence>
<dbReference type="InterPro" id="IPR004839">
    <property type="entry name" value="Aminotransferase_I/II_large"/>
</dbReference>
<evidence type="ECO:0000313" key="8">
    <source>
        <dbReference type="EMBL" id="PWW83350.1"/>
    </source>
</evidence>
<comment type="similarity">
    <text evidence="2 6">Belongs to the class-I pyridoxal-phosphate-dependent aminotransferase family.</text>
</comment>
<dbReference type="PROSITE" id="PS00105">
    <property type="entry name" value="AA_TRANSFER_CLASS_1"/>
    <property type="match status" value="1"/>
</dbReference>
<dbReference type="InterPro" id="IPR015424">
    <property type="entry name" value="PyrdxlP-dep_Trfase"/>
</dbReference>
<dbReference type="FunFam" id="3.40.640.10:FF:000033">
    <property type="entry name" value="Aspartate aminotransferase"/>
    <property type="match status" value="1"/>
</dbReference>
<dbReference type="AlphaFoldDB" id="A0A317TA45"/>
<evidence type="ECO:0000256" key="2">
    <source>
        <dbReference type="ARBA" id="ARBA00007441"/>
    </source>
</evidence>
<dbReference type="GO" id="GO:0006520">
    <property type="term" value="P:amino acid metabolic process"/>
    <property type="evidence" value="ECO:0007669"/>
    <property type="project" value="InterPro"/>
</dbReference>
<dbReference type="Proteomes" id="UP000246278">
    <property type="component" value="Unassembled WGS sequence"/>
</dbReference>
<comment type="cofactor">
    <cofactor evidence="1 6">
        <name>pyridoxal 5'-phosphate</name>
        <dbReference type="ChEBI" id="CHEBI:597326"/>
    </cofactor>
</comment>
<keyword evidence="9" id="KW-1185">Reference proteome</keyword>
<dbReference type="InterPro" id="IPR004838">
    <property type="entry name" value="NHTrfase_class1_PyrdxlP-BS"/>
</dbReference>
<keyword evidence="5" id="KW-0663">Pyridoxal phosphate</keyword>
<dbReference type="GO" id="GO:0008483">
    <property type="term" value="F:transaminase activity"/>
    <property type="evidence" value="ECO:0007669"/>
    <property type="project" value="UniProtKB-KW"/>
</dbReference>
<dbReference type="SUPFAM" id="SSF53383">
    <property type="entry name" value="PLP-dependent transferases"/>
    <property type="match status" value="1"/>
</dbReference>
<name>A0A317TA45_9CHLB</name>
<evidence type="ECO:0000259" key="7">
    <source>
        <dbReference type="Pfam" id="PF00155"/>
    </source>
</evidence>
<feature type="domain" description="Aminotransferase class I/classII large" evidence="7">
    <location>
        <begin position="39"/>
        <end position="397"/>
    </location>
</feature>
<dbReference type="RefSeq" id="WP_110022231.1">
    <property type="nucleotide sequence ID" value="NZ_PDNZ01000001.1"/>
</dbReference>
<evidence type="ECO:0000313" key="9">
    <source>
        <dbReference type="Proteomes" id="UP000246278"/>
    </source>
</evidence>
<dbReference type="Gene3D" id="3.90.1150.10">
    <property type="entry name" value="Aspartate Aminotransferase, domain 1"/>
    <property type="match status" value="1"/>
</dbReference>
<protein>
    <recommendedName>
        <fullName evidence="6">Aminotransferase</fullName>
        <ecNumber evidence="6">2.6.1.-</ecNumber>
    </recommendedName>
</protein>
<dbReference type="InterPro" id="IPR015421">
    <property type="entry name" value="PyrdxlP-dep_Trfase_major"/>
</dbReference>
<keyword evidence="3 6" id="KW-0032">Aminotransferase</keyword>
<comment type="caution">
    <text evidence="8">The sequence shown here is derived from an EMBL/GenBank/DDBJ whole genome shotgun (WGS) entry which is preliminary data.</text>
</comment>
<dbReference type="PANTHER" id="PTHR46383:SF1">
    <property type="entry name" value="ASPARTATE AMINOTRANSFERASE"/>
    <property type="match status" value="1"/>
</dbReference>
<dbReference type="InterPro" id="IPR015422">
    <property type="entry name" value="PyrdxlP-dep_Trfase_small"/>
</dbReference>
<dbReference type="EC" id="2.6.1.-" evidence="6"/>
<dbReference type="InterPro" id="IPR050596">
    <property type="entry name" value="AspAT/PAT-like"/>
</dbReference>
<dbReference type="PANTHER" id="PTHR46383">
    <property type="entry name" value="ASPARTATE AMINOTRANSFERASE"/>
    <property type="match status" value="1"/>
</dbReference>
<reference evidence="9" key="1">
    <citation type="submission" date="2017-10" db="EMBL/GenBank/DDBJ databases">
        <authorList>
            <person name="Gaisin V.A."/>
            <person name="Rysina M.S."/>
            <person name="Grouzdev D.S."/>
        </authorList>
    </citation>
    <scope>NUCLEOTIDE SEQUENCE [LARGE SCALE GENOMIC DNA]</scope>
    <source>
        <strain evidence="9">V1</strain>
    </source>
</reference>
<accession>A0A317TA45</accession>
<dbReference type="EMBL" id="PDNZ01000001">
    <property type="protein sequence ID" value="PWW83350.1"/>
    <property type="molecule type" value="Genomic_DNA"/>
</dbReference>
<organism evidence="8 9">
    <name type="scientific">Prosthecochloris marina</name>
    <dbReference type="NCBI Taxonomy" id="2017681"/>
    <lineage>
        <taxon>Bacteria</taxon>
        <taxon>Pseudomonadati</taxon>
        <taxon>Chlorobiota</taxon>
        <taxon>Chlorobiia</taxon>
        <taxon>Chlorobiales</taxon>
        <taxon>Chlorobiaceae</taxon>
        <taxon>Prosthecochloris</taxon>
    </lineage>
</organism>
<dbReference type="Pfam" id="PF00155">
    <property type="entry name" value="Aminotran_1_2"/>
    <property type="match status" value="1"/>
</dbReference>
<evidence type="ECO:0000256" key="6">
    <source>
        <dbReference type="RuleBase" id="RU000481"/>
    </source>
</evidence>
<evidence type="ECO:0000256" key="3">
    <source>
        <dbReference type="ARBA" id="ARBA00022576"/>
    </source>
</evidence>